<comment type="similarity">
    <text evidence="1">Belongs to the ABC transporter superfamily.</text>
</comment>
<accession>A0A9X3PQN5</accession>
<evidence type="ECO:0000256" key="2">
    <source>
        <dbReference type="ARBA" id="ARBA00022448"/>
    </source>
</evidence>
<dbReference type="Gene3D" id="3.40.50.300">
    <property type="entry name" value="P-loop containing nucleotide triphosphate hydrolases"/>
    <property type="match status" value="2"/>
</dbReference>
<feature type="domain" description="ABC transporter" evidence="6">
    <location>
        <begin position="3"/>
        <end position="241"/>
    </location>
</feature>
<feature type="region of interest" description="Disordered" evidence="5">
    <location>
        <begin position="480"/>
        <end position="515"/>
    </location>
</feature>
<evidence type="ECO:0000256" key="5">
    <source>
        <dbReference type="SAM" id="MobiDB-lite"/>
    </source>
</evidence>
<dbReference type="GO" id="GO:0005524">
    <property type="term" value="F:ATP binding"/>
    <property type="evidence" value="ECO:0007669"/>
    <property type="project" value="UniProtKB-KW"/>
</dbReference>
<evidence type="ECO:0000256" key="1">
    <source>
        <dbReference type="ARBA" id="ARBA00005417"/>
    </source>
</evidence>
<feature type="compositionally biased region" description="Basic and acidic residues" evidence="5">
    <location>
        <begin position="488"/>
        <end position="498"/>
    </location>
</feature>
<dbReference type="SUPFAM" id="SSF52540">
    <property type="entry name" value="P-loop containing nucleoside triphosphate hydrolases"/>
    <property type="match status" value="2"/>
</dbReference>
<dbReference type="PROSITE" id="PS50893">
    <property type="entry name" value="ABC_TRANSPORTER_2"/>
    <property type="match status" value="2"/>
</dbReference>
<reference evidence="8 10" key="2">
    <citation type="submission" date="2023-07" db="EMBL/GenBank/DDBJ databases">
        <title>Sequencing the genomes of 1000 actinobacteria strains.</title>
        <authorList>
            <person name="Klenk H.-P."/>
        </authorList>
    </citation>
    <scope>NUCLEOTIDE SEQUENCE [LARGE SCALE GENOMIC DNA]</scope>
    <source>
        <strain evidence="8 10">DSM 44724</strain>
    </source>
</reference>
<dbReference type="InterPro" id="IPR050319">
    <property type="entry name" value="ABC_transp_ATP-bind"/>
</dbReference>
<dbReference type="RefSeq" id="WP_270124761.1">
    <property type="nucleotide sequence ID" value="NZ_BAAAOM010000004.1"/>
</dbReference>
<dbReference type="InterPro" id="IPR017871">
    <property type="entry name" value="ABC_transporter-like_CS"/>
</dbReference>
<comment type="caution">
    <text evidence="7">The sequence shown here is derived from an EMBL/GenBank/DDBJ whole genome shotgun (WGS) entry which is preliminary data.</text>
</comment>
<organism evidence="7 9">
    <name type="scientific">Glycomyces lechevalierae</name>
    <dbReference type="NCBI Taxonomy" id="256034"/>
    <lineage>
        <taxon>Bacteria</taxon>
        <taxon>Bacillati</taxon>
        <taxon>Actinomycetota</taxon>
        <taxon>Actinomycetes</taxon>
        <taxon>Glycomycetales</taxon>
        <taxon>Glycomycetaceae</taxon>
        <taxon>Glycomyces</taxon>
    </lineage>
</organism>
<evidence type="ECO:0000259" key="6">
    <source>
        <dbReference type="PROSITE" id="PS50893"/>
    </source>
</evidence>
<dbReference type="EMBL" id="JAPZVQ010000026">
    <property type="protein sequence ID" value="MDA1388264.1"/>
    <property type="molecule type" value="Genomic_DNA"/>
</dbReference>
<feature type="compositionally biased region" description="Polar residues" evidence="5">
    <location>
        <begin position="504"/>
        <end position="515"/>
    </location>
</feature>
<dbReference type="InterPro" id="IPR027417">
    <property type="entry name" value="P-loop_NTPase"/>
</dbReference>
<keyword evidence="2" id="KW-0813">Transport</keyword>
<dbReference type="PANTHER" id="PTHR43776:SF7">
    <property type="entry name" value="D,D-DIPEPTIDE TRANSPORT ATP-BINDING PROTEIN DDPF-RELATED"/>
    <property type="match status" value="1"/>
</dbReference>
<dbReference type="Pfam" id="PF00005">
    <property type="entry name" value="ABC_tran"/>
    <property type="match status" value="2"/>
</dbReference>
<dbReference type="SMART" id="SM00382">
    <property type="entry name" value="AAA"/>
    <property type="match status" value="2"/>
</dbReference>
<keyword evidence="3" id="KW-0547">Nucleotide-binding</keyword>
<evidence type="ECO:0000313" key="7">
    <source>
        <dbReference type="EMBL" id="MDA1388264.1"/>
    </source>
</evidence>
<dbReference type="CDD" id="cd03257">
    <property type="entry name" value="ABC_NikE_OppD_transporters"/>
    <property type="match status" value="1"/>
</dbReference>
<proteinExistence type="inferred from homology"/>
<reference evidence="7" key="1">
    <citation type="submission" date="2022-12" db="EMBL/GenBank/DDBJ databases">
        <title>Gycomyces niveus sp.nov., a novel actinomycete isolated from soil in Shouguang.</title>
        <authorList>
            <person name="Yang X."/>
        </authorList>
    </citation>
    <scope>NUCLEOTIDE SEQUENCE</scope>
    <source>
        <strain evidence="7">DSM 44724</strain>
    </source>
</reference>
<dbReference type="PANTHER" id="PTHR43776">
    <property type="entry name" value="TRANSPORT ATP-BINDING PROTEIN"/>
    <property type="match status" value="1"/>
</dbReference>
<keyword evidence="10" id="KW-1185">Reference proteome</keyword>
<feature type="domain" description="ABC transporter" evidence="6">
    <location>
        <begin position="260"/>
        <end position="501"/>
    </location>
</feature>
<dbReference type="GO" id="GO:0055085">
    <property type="term" value="P:transmembrane transport"/>
    <property type="evidence" value="ECO:0007669"/>
    <property type="project" value="UniProtKB-ARBA"/>
</dbReference>
<dbReference type="GO" id="GO:0016887">
    <property type="term" value="F:ATP hydrolysis activity"/>
    <property type="evidence" value="ECO:0007669"/>
    <property type="project" value="InterPro"/>
</dbReference>
<sequence>MTVTVTGLRAEAAGKTLVDGIDFTVDAGRILAVVGASGSGKTTIGSALLGAVKPGVTATGTVEVAGVDVLHCAPGEVPAAYLPQHPAAVLNPVRRVGGVLTEIANAHGPKTNDTWATERIADAMRRAGLDDPAFLRRFPHQLSGGQQQRLVLAQAFLCEARLLVADEPTTGQDLGNRDRIAAELRLAAAGGMAVVLLSHDLGLVATVADDLLVLDTGRIVERGPAPRVLTEPRHDHTRRLLAARTTRPAPPGDPEAPIRIAGRGLAVTVGARRTRLLDDVDFEARQGECLAVLGASGSGKTTLARTVAGLQPAAAGELRLDGAALPVRGRRRDRAERARVQYVFQDARASFDEHRSIHDQVARTAIRLRGLTRADAATAATTLLADLGLPAETAARRPGRLSGGQLQRAALARALAAEPEVLVCDEITSGLDAIARKGVLDLLASLKGQGGMTILLITHEPAVAEHLADRVLRIADGRAAEDQLSDSRSAKSRDERRPAPARHTLTSGRTTGREE</sequence>
<dbReference type="Proteomes" id="UP001183604">
    <property type="component" value="Unassembled WGS sequence"/>
</dbReference>
<evidence type="ECO:0000256" key="3">
    <source>
        <dbReference type="ARBA" id="ARBA00022741"/>
    </source>
</evidence>
<evidence type="ECO:0000313" key="9">
    <source>
        <dbReference type="Proteomes" id="UP001145799"/>
    </source>
</evidence>
<dbReference type="AlphaFoldDB" id="A0A9X3PQN5"/>
<dbReference type="Proteomes" id="UP001145799">
    <property type="component" value="Unassembled WGS sequence"/>
</dbReference>
<gene>
    <name evidence="8" type="ORF">J2S69_002748</name>
    <name evidence="7" type="ORF">O2L01_24935</name>
</gene>
<dbReference type="EMBL" id="JAVDYD010000001">
    <property type="protein sequence ID" value="MDR7339029.1"/>
    <property type="molecule type" value="Genomic_DNA"/>
</dbReference>
<keyword evidence="4 7" id="KW-0067">ATP-binding</keyword>
<dbReference type="PROSITE" id="PS00211">
    <property type="entry name" value="ABC_TRANSPORTER_1"/>
    <property type="match status" value="2"/>
</dbReference>
<evidence type="ECO:0000313" key="10">
    <source>
        <dbReference type="Proteomes" id="UP001183604"/>
    </source>
</evidence>
<name>A0A9X3PQN5_9ACTN</name>
<dbReference type="InterPro" id="IPR003593">
    <property type="entry name" value="AAA+_ATPase"/>
</dbReference>
<evidence type="ECO:0000313" key="8">
    <source>
        <dbReference type="EMBL" id="MDR7339029.1"/>
    </source>
</evidence>
<evidence type="ECO:0000256" key="4">
    <source>
        <dbReference type="ARBA" id="ARBA00022840"/>
    </source>
</evidence>
<dbReference type="InterPro" id="IPR003439">
    <property type="entry name" value="ABC_transporter-like_ATP-bd"/>
</dbReference>
<protein>
    <submittedName>
        <fullName evidence="7">ATP-binding cassette domain-containing protein</fullName>
    </submittedName>
    <submittedName>
        <fullName evidence="8">Peptide/nickel transport system ATP-binding protein</fullName>
    </submittedName>
</protein>